<evidence type="ECO:0000259" key="3">
    <source>
        <dbReference type="PROSITE" id="PS51186"/>
    </source>
</evidence>
<gene>
    <name evidence="4" type="ORF">ABXZ32_05520</name>
</gene>
<evidence type="ECO:0000313" key="5">
    <source>
        <dbReference type="Proteomes" id="UP001549773"/>
    </source>
</evidence>
<evidence type="ECO:0000313" key="4">
    <source>
        <dbReference type="EMBL" id="MET7028841.1"/>
    </source>
</evidence>
<dbReference type="SUPFAM" id="SSF55729">
    <property type="entry name" value="Acyl-CoA N-acyltransferases (Nat)"/>
    <property type="match status" value="1"/>
</dbReference>
<evidence type="ECO:0000256" key="2">
    <source>
        <dbReference type="ARBA" id="ARBA00023315"/>
    </source>
</evidence>
<dbReference type="RefSeq" id="WP_354617670.1">
    <property type="nucleotide sequence ID" value="NZ_JBEWYP010000002.1"/>
</dbReference>
<organism evidence="4 5">
    <name type="scientific">Sediminicola luteus</name>
    <dbReference type="NCBI Taxonomy" id="319238"/>
    <lineage>
        <taxon>Bacteria</taxon>
        <taxon>Pseudomonadati</taxon>
        <taxon>Bacteroidota</taxon>
        <taxon>Flavobacteriia</taxon>
        <taxon>Flavobacteriales</taxon>
        <taxon>Flavobacteriaceae</taxon>
        <taxon>Sediminicola</taxon>
    </lineage>
</organism>
<dbReference type="Pfam" id="PF00583">
    <property type="entry name" value="Acetyltransf_1"/>
    <property type="match status" value="1"/>
</dbReference>
<comment type="caution">
    <text evidence="4">The sequence shown here is derived from an EMBL/GenBank/DDBJ whole genome shotgun (WGS) entry which is preliminary data.</text>
</comment>
<dbReference type="EMBL" id="JBEWYP010000002">
    <property type="protein sequence ID" value="MET7028841.1"/>
    <property type="molecule type" value="Genomic_DNA"/>
</dbReference>
<dbReference type="PROSITE" id="PS51186">
    <property type="entry name" value="GNAT"/>
    <property type="match status" value="1"/>
</dbReference>
<dbReference type="InterPro" id="IPR000182">
    <property type="entry name" value="GNAT_dom"/>
</dbReference>
<dbReference type="InterPro" id="IPR051556">
    <property type="entry name" value="N-term/lysine_N-AcTrnsfr"/>
</dbReference>
<dbReference type="PANTHER" id="PTHR42919:SF8">
    <property type="entry name" value="N-ALPHA-ACETYLTRANSFERASE 50"/>
    <property type="match status" value="1"/>
</dbReference>
<evidence type="ECO:0000256" key="1">
    <source>
        <dbReference type="ARBA" id="ARBA00022679"/>
    </source>
</evidence>
<sequence>MELRLQKCELDQLDLLVKLSRKTFIDAFEKDNNPEDFENYLDFAFDPDRIADEVLNADSDFYFVYLNQEVVGYFKLNQLQAQTDIKDENSFELERIYVLNEFQGKQIGRWMLEQVKALAKHKNKTFVWLGVWEHNTKAIAFYEVYGFQKFGTHPYYIGKDKQTDWLMRCDIDQ</sequence>
<dbReference type="Proteomes" id="UP001549773">
    <property type="component" value="Unassembled WGS sequence"/>
</dbReference>
<protein>
    <submittedName>
        <fullName evidence="4">GNAT family N-acetyltransferase</fullName>
    </submittedName>
</protein>
<dbReference type="InterPro" id="IPR016181">
    <property type="entry name" value="Acyl_CoA_acyltransferase"/>
</dbReference>
<keyword evidence="5" id="KW-1185">Reference proteome</keyword>
<proteinExistence type="predicted"/>
<dbReference type="PANTHER" id="PTHR42919">
    <property type="entry name" value="N-ALPHA-ACETYLTRANSFERASE"/>
    <property type="match status" value="1"/>
</dbReference>
<keyword evidence="1" id="KW-0808">Transferase</keyword>
<feature type="domain" description="N-acetyltransferase" evidence="3">
    <location>
        <begin position="3"/>
        <end position="172"/>
    </location>
</feature>
<keyword evidence="2" id="KW-0012">Acyltransferase</keyword>
<dbReference type="CDD" id="cd04301">
    <property type="entry name" value="NAT_SF"/>
    <property type="match status" value="1"/>
</dbReference>
<dbReference type="Gene3D" id="3.40.630.30">
    <property type="match status" value="1"/>
</dbReference>
<name>A0ABV2TU89_9FLAO</name>
<accession>A0ABV2TU89</accession>
<reference evidence="4 5" key="1">
    <citation type="submission" date="2024-07" db="EMBL/GenBank/DDBJ databases">
        <title>The genome sequence of type strain Sediminicola luteus GDMCC 1.2596T.</title>
        <authorList>
            <person name="Liu Y."/>
        </authorList>
    </citation>
    <scope>NUCLEOTIDE SEQUENCE [LARGE SCALE GENOMIC DNA]</scope>
    <source>
        <strain evidence="4 5">GDMCC 1.2596</strain>
    </source>
</reference>